<accession>A0A644W9J6</accession>
<protein>
    <recommendedName>
        <fullName evidence="2">DUF4835 domain-containing protein</fullName>
    </recommendedName>
</protein>
<dbReference type="InterPro" id="IPR032274">
    <property type="entry name" value="DUF4835"/>
</dbReference>
<gene>
    <name evidence="1" type="ORF">SDC9_45318</name>
</gene>
<sequence>MRFLLLVVFIFFSIFIPAQELNCNLKINSDMIQGSNKSVFATLEKSVSDFINNRKWTELSYAPDERIECNMNIIVSKVEDDVFTAEIQIQSRRPVFNSSYNTTLFNFRDNAFVFNYKEFEVLEFNENSITSNLTAVLTYYVYLIIGYDMDSYSRLGGTPYFQAAERIVNNAQSLDMPGWRAFESTRNRYALINNLTDEAFKKYRNFFYEYHRLGLDEMSINMVNARARINAGLSVLRETNRARPSAVAITSFLDAKTEELINIFKRATDQEKKNMIEVLSDINPTQSERYESILK</sequence>
<dbReference type="EMBL" id="VSSQ01000647">
    <property type="protein sequence ID" value="MPL99103.1"/>
    <property type="molecule type" value="Genomic_DNA"/>
</dbReference>
<proteinExistence type="predicted"/>
<comment type="caution">
    <text evidence="1">The sequence shown here is derived from an EMBL/GenBank/DDBJ whole genome shotgun (WGS) entry which is preliminary data.</text>
</comment>
<name>A0A644W9J6_9ZZZZ</name>
<organism evidence="1">
    <name type="scientific">bioreactor metagenome</name>
    <dbReference type="NCBI Taxonomy" id="1076179"/>
    <lineage>
        <taxon>unclassified sequences</taxon>
        <taxon>metagenomes</taxon>
        <taxon>ecological metagenomes</taxon>
    </lineage>
</organism>
<dbReference type="Pfam" id="PF16119">
    <property type="entry name" value="DUF4835"/>
    <property type="match status" value="1"/>
</dbReference>
<evidence type="ECO:0008006" key="2">
    <source>
        <dbReference type="Google" id="ProtNLM"/>
    </source>
</evidence>
<reference evidence="1" key="1">
    <citation type="submission" date="2019-08" db="EMBL/GenBank/DDBJ databases">
        <authorList>
            <person name="Kucharzyk K."/>
            <person name="Murdoch R.W."/>
            <person name="Higgins S."/>
            <person name="Loffler F."/>
        </authorList>
    </citation>
    <scope>NUCLEOTIDE SEQUENCE</scope>
</reference>
<evidence type="ECO:0000313" key="1">
    <source>
        <dbReference type="EMBL" id="MPL99103.1"/>
    </source>
</evidence>
<dbReference type="AlphaFoldDB" id="A0A644W9J6"/>